<dbReference type="InterPro" id="IPR013786">
    <property type="entry name" value="AcylCoA_DH/ox_N"/>
</dbReference>
<sequence length="396" mass="43476">MDFNHTEEQKKWIQAVRDFMVTFDVENALKNESEQLPWEIRKASGTQGLIGLDIPKEYGGQGLNAATMGLLYEECGKFGVNTREVVGAGHGGMIAKFGTHEQKLRYLPDLINGDLLVGVGLTEPNIGSDLASTETFARKEGSHYVLSGGKELVSRVREAGIFVVFAQTRRGAGMKGLTAFLVDMNDPNVEKYDLEPMGMKGWSYGGFRLHDVKVPVSNRLGKEGEGFKIFNQHFGYWRVLMGIICIGAARSAMEQAVQYAKERKAFGAPIGRLQSVMHKIAESATTLETASLLSLKALDVLDKGRTNTVEGSMAKWYATTTAYKAIDDMLQIHGARGYLKETGLEQKLRDVRGLMIADGSTDVLKSVIGRELLGKDIYDSMLGRSGELPPQQAMVP</sequence>
<dbReference type="InterPro" id="IPR009075">
    <property type="entry name" value="AcylCo_DH/oxidase_C"/>
</dbReference>
<gene>
    <name evidence="8" type="ORF">CF651_31100</name>
</gene>
<dbReference type="GO" id="GO:0005737">
    <property type="term" value="C:cytoplasm"/>
    <property type="evidence" value="ECO:0007669"/>
    <property type="project" value="TreeGrafter"/>
</dbReference>
<dbReference type="Gene3D" id="1.10.540.10">
    <property type="entry name" value="Acyl-CoA dehydrogenase/oxidase, N-terminal domain"/>
    <property type="match status" value="1"/>
</dbReference>
<evidence type="ECO:0000256" key="2">
    <source>
        <dbReference type="ARBA" id="ARBA00009347"/>
    </source>
</evidence>
<comment type="cofactor">
    <cofactor evidence="1 6">
        <name>FAD</name>
        <dbReference type="ChEBI" id="CHEBI:57692"/>
    </cofactor>
</comment>
<dbReference type="PIRSF" id="PIRSF016578">
    <property type="entry name" value="HsaA"/>
    <property type="match status" value="1"/>
</dbReference>
<evidence type="ECO:0000313" key="9">
    <source>
        <dbReference type="Proteomes" id="UP000215509"/>
    </source>
</evidence>
<protein>
    <recommendedName>
        <fullName evidence="7">PH domain-containing protein</fullName>
    </recommendedName>
</protein>
<dbReference type="InterPro" id="IPR009100">
    <property type="entry name" value="AcylCoA_DH/oxidase_NM_dom_sf"/>
</dbReference>
<dbReference type="Gene3D" id="1.20.140.10">
    <property type="entry name" value="Butyryl-CoA Dehydrogenase, subunit A, domain 3"/>
    <property type="match status" value="1"/>
</dbReference>
<dbReference type="Pfam" id="PF02771">
    <property type="entry name" value="Acyl-CoA_dh_N"/>
    <property type="match status" value="1"/>
</dbReference>
<dbReference type="GO" id="GO:0003995">
    <property type="term" value="F:acyl-CoA dehydrogenase activity"/>
    <property type="evidence" value="ECO:0007669"/>
    <property type="project" value="TreeGrafter"/>
</dbReference>
<keyword evidence="5 6" id="KW-0560">Oxidoreductase</keyword>
<dbReference type="SUPFAM" id="SSF56645">
    <property type="entry name" value="Acyl-CoA dehydrogenase NM domain-like"/>
    <property type="match status" value="1"/>
</dbReference>
<name>A0A229UG85_9BACL</name>
<reference evidence="8 9" key="1">
    <citation type="submission" date="2017-07" db="EMBL/GenBank/DDBJ databases">
        <title>Genome sequencing and assembly of Paenibacillus rigui.</title>
        <authorList>
            <person name="Mayilraj S."/>
        </authorList>
    </citation>
    <scope>NUCLEOTIDE SEQUENCE [LARGE SCALE GENOMIC DNA]</scope>
    <source>
        <strain evidence="8 9">JCM 16352</strain>
    </source>
</reference>
<evidence type="ECO:0000256" key="3">
    <source>
        <dbReference type="ARBA" id="ARBA00022630"/>
    </source>
</evidence>
<keyword evidence="4 6" id="KW-0274">FAD</keyword>
<organism evidence="8 9">
    <name type="scientific">Paenibacillus rigui</name>
    <dbReference type="NCBI Taxonomy" id="554312"/>
    <lineage>
        <taxon>Bacteria</taxon>
        <taxon>Bacillati</taxon>
        <taxon>Bacillota</taxon>
        <taxon>Bacilli</taxon>
        <taxon>Bacillales</taxon>
        <taxon>Paenibacillaceae</taxon>
        <taxon>Paenibacillus</taxon>
    </lineage>
</organism>
<dbReference type="PANTHER" id="PTHR48083:SF2">
    <property type="entry name" value="MEDIUM-CHAIN SPECIFIC ACYL-COA DEHYDROGENASE, MITOCHONDRIAL"/>
    <property type="match status" value="1"/>
</dbReference>
<dbReference type="EMBL" id="NMQW01000076">
    <property type="protein sequence ID" value="OXM82407.1"/>
    <property type="molecule type" value="Genomic_DNA"/>
</dbReference>
<dbReference type="RefSeq" id="WP_094018750.1">
    <property type="nucleotide sequence ID" value="NZ_NMQW01000076.1"/>
</dbReference>
<evidence type="ECO:0000256" key="1">
    <source>
        <dbReference type="ARBA" id="ARBA00001974"/>
    </source>
</evidence>
<dbReference type="GO" id="GO:0033539">
    <property type="term" value="P:fatty acid beta-oxidation using acyl-CoA dehydrogenase"/>
    <property type="evidence" value="ECO:0007669"/>
    <property type="project" value="TreeGrafter"/>
</dbReference>
<proteinExistence type="inferred from homology"/>
<evidence type="ECO:0000256" key="6">
    <source>
        <dbReference type="RuleBase" id="RU362125"/>
    </source>
</evidence>
<evidence type="ECO:0000313" key="8">
    <source>
        <dbReference type="EMBL" id="OXM82407.1"/>
    </source>
</evidence>
<dbReference type="InterPro" id="IPR046373">
    <property type="entry name" value="Acyl-CoA_Oxase/DH_mid-dom_sf"/>
</dbReference>
<dbReference type="GO" id="GO:0050660">
    <property type="term" value="F:flavin adenine dinucleotide binding"/>
    <property type="evidence" value="ECO:0007669"/>
    <property type="project" value="InterPro"/>
</dbReference>
<comment type="caution">
    <text evidence="8">The sequence shown here is derived from an EMBL/GenBank/DDBJ whole genome shotgun (WGS) entry which is preliminary data.</text>
</comment>
<dbReference type="Pfam" id="PF02770">
    <property type="entry name" value="Acyl-CoA_dh_M"/>
    <property type="match status" value="1"/>
</dbReference>
<feature type="domain" description="PH" evidence="7">
    <location>
        <begin position="1"/>
        <end position="21"/>
    </location>
</feature>
<dbReference type="InterPro" id="IPR006091">
    <property type="entry name" value="Acyl-CoA_Oxase/DH_mid-dom"/>
</dbReference>
<evidence type="ECO:0000256" key="4">
    <source>
        <dbReference type="ARBA" id="ARBA00022827"/>
    </source>
</evidence>
<accession>A0A229UG85</accession>
<dbReference type="FunFam" id="1.20.140.10:FF:000001">
    <property type="entry name" value="Acyl-CoA dehydrogenase"/>
    <property type="match status" value="1"/>
</dbReference>
<dbReference type="SUPFAM" id="SSF47203">
    <property type="entry name" value="Acyl-CoA dehydrogenase C-terminal domain-like"/>
    <property type="match status" value="1"/>
</dbReference>
<evidence type="ECO:0000259" key="7">
    <source>
        <dbReference type="PROSITE" id="PS50003"/>
    </source>
</evidence>
<evidence type="ECO:0000256" key="5">
    <source>
        <dbReference type="ARBA" id="ARBA00023002"/>
    </source>
</evidence>
<keyword evidence="9" id="KW-1185">Reference proteome</keyword>
<dbReference type="OrthoDB" id="9802447at2"/>
<dbReference type="Proteomes" id="UP000215509">
    <property type="component" value="Unassembled WGS sequence"/>
</dbReference>
<dbReference type="Pfam" id="PF00441">
    <property type="entry name" value="Acyl-CoA_dh_1"/>
    <property type="match status" value="1"/>
</dbReference>
<dbReference type="InterPro" id="IPR001849">
    <property type="entry name" value="PH_domain"/>
</dbReference>
<dbReference type="AlphaFoldDB" id="A0A229UG85"/>
<dbReference type="InterPro" id="IPR037069">
    <property type="entry name" value="AcylCoA_DH/ox_N_sf"/>
</dbReference>
<comment type="similarity">
    <text evidence="2 6">Belongs to the acyl-CoA dehydrogenase family.</text>
</comment>
<dbReference type="PANTHER" id="PTHR48083">
    <property type="entry name" value="MEDIUM-CHAIN SPECIFIC ACYL-COA DEHYDROGENASE, MITOCHONDRIAL-RELATED"/>
    <property type="match status" value="1"/>
</dbReference>
<dbReference type="InterPro" id="IPR036250">
    <property type="entry name" value="AcylCo_DH-like_C"/>
</dbReference>
<dbReference type="PROSITE" id="PS50003">
    <property type="entry name" value="PH_DOMAIN"/>
    <property type="match status" value="1"/>
</dbReference>
<dbReference type="Gene3D" id="2.40.110.10">
    <property type="entry name" value="Butyryl-CoA Dehydrogenase, subunit A, domain 2"/>
    <property type="match status" value="1"/>
</dbReference>
<keyword evidence="3 6" id="KW-0285">Flavoprotein</keyword>
<dbReference type="InterPro" id="IPR050741">
    <property type="entry name" value="Acyl-CoA_dehydrogenase"/>
</dbReference>